<keyword evidence="6" id="KW-1185">Reference proteome</keyword>
<dbReference type="AlphaFoldDB" id="A0A7R9LV48"/>
<evidence type="ECO:0000256" key="3">
    <source>
        <dbReference type="SAM" id="Coils"/>
    </source>
</evidence>
<gene>
    <name evidence="5" type="ORF">OSB1V03_LOCUS21943</name>
</gene>
<evidence type="ECO:0000256" key="1">
    <source>
        <dbReference type="ARBA" id="ARBA00010061"/>
    </source>
</evidence>
<dbReference type="GO" id="GO:0008093">
    <property type="term" value="F:cytoskeletal anchor activity"/>
    <property type="evidence" value="ECO:0007669"/>
    <property type="project" value="InterPro"/>
</dbReference>
<dbReference type="Gene3D" id="6.10.250.2470">
    <property type="match status" value="1"/>
</dbReference>
<evidence type="ECO:0000313" key="6">
    <source>
        <dbReference type="Proteomes" id="UP000759131"/>
    </source>
</evidence>
<dbReference type="PANTHER" id="PTHR31233">
    <property type="entry name" value="BICAUDAL D FAMILY MEMBER"/>
    <property type="match status" value="1"/>
</dbReference>
<dbReference type="Pfam" id="PF09730">
    <property type="entry name" value="BicD"/>
    <property type="match status" value="1"/>
</dbReference>
<dbReference type="OrthoDB" id="10069295at2759"/>
<dbReference type="GO" id="GO:0005794">
    <property type="term" value="C:Golgi apparatus"/>
    <property type="evidence" value="ECO:0007669"/>
    <property type="project" value="TreeGrafter"/>
</dbReference>
<name>A0A7R9LV48_9ACAR</name>
<feature type="non-terminal residue" evidence="5">
    <location>
        <position position="255"/>
    </location>
</feature>
<dbReference type="InterPro" id="IPR018477">
    <property type="entry name" value="BICD"/>
</dbReference>
<dbReference type="EMBL" id="OC898089">
    <property type="protein sequence ID" value="CAD7648459.1"/>
    <property type="molecule type" value="Genomic_DNA"/>
</dbReference>
<proteinExistence type="inferred from homology"/>
<dbReference type="EMBL" id="CAJPIZ010043514">
    <property type="protein sequence ID" value="CAG2121997.1"/>
    <property type="molecule type" value="Genomic_DNA"/>
</dbReference>
<feature type="region of interest" description="Disordered" evidence="4">
    <location>
        <begin position="227"/>
        <end position="255"/>
    </location>
</feature>
<reference evidence="5" key="1">
    <citation type="submission" date="2020-11" db="EMBL/GenBank/DDBJ databases">
        <authorList>
            <person name="Tran Van P."/>
        </authorList>
    </citation>
    <scope>NUCLEOTIDE SEQUENCE</scope>
</reference>
<comment type="similarity">
    <text evidence="1">Belongs to the BicD family.</text>
</comment>
<keyword evidence="2 3" id="KW-0175">Coiled coil</keyword>
<accession>A0A7R9LV48</accession>
<dbReference type="GO" id="GO:0070507">
    <property type="term" value="P:regulation of microtubule cytoskeleton organization"/>
    <property type="evidence" value="ECO:0007669"/>
    <property type="project" value="TreeGrafter"/>
</dbReference>
<evidence type="ECO:0000256" key="4">
    <source>
        <dbReference type="SAM" id="MobiDB-lite"/>
    </source>
</evidence>
<dbReference type="PANTHER" id="PTHR31233:SF6">
    <property type="entry name" value="PROTEIN BICAUDAL D"/>
    <property type="match status" value="1"/>
</dbReference>
<dbReference type="GO" id="GO:0005829">
    <property type="term" value="C:cytosol"/>
    <property type="evidence" value="ECO:0007669"/>
    <property type="project" value="TreeGrafter"/>
</dbReference>
<sequence length="255" mass="28514">GETPSRVVLDHARPDAGLHAARVEQLRDKLHFALATPRLVDGHLLETVRDQLRHLKIAVETSIELRSTTRAPKADTCLSGGETEELADLQESVVKFKSLLSTKREQIATLRTVLKANKQTAEVALANLKSKYETEKAVVTETMTKLRNELKALKEDAATFASLRSMFAARCEDYVSQNDELQRQYKCSEDEKKTLNSLLRIAIQQKLGLTQKLEELEMDRERLVGPRVERCPNGAPNTWRASGRGARTPPTRGSA</sequence>
<organism evidence="5">
    <name type="scientific">Medioppia subpectinata</name>
    <dbReference type="NCBI Taxonomy" id="1979941"/>
    <lineage>
        <taxon>Eukaryota</taxon>
        <taxon>Metazoa</taxon>
        <taxon>Ecdysozoa</taxon>
        <taxon>Arthropoda</taxon>
        <taxon>Chelicerata</taxon>
        <taxon>Arachnida</taxon>
        <taxon>Acari</taxon>
        <taxon>Acariformes</taxon>
        <taxon>Sarcoptiformes</taxon>
        <taxon>Oribatida</taxon>
        <taxon>Brachypylina</taxon>
        <taxon>Oppioidea</taxon>
        <taxon>Oppiidae</taxon>
        <taxon>Medioppia</taxon>
    </lineage>
</organism>
<dbReference type="GO" id="GO:0034452">
    <property type="term" value="F:dynactin binding"/>
    <property type="evidence" value="ECO:0007669"/>
    <property type="project" value="TreeGrafter"/>
</dbReference>
<dbReference type="GO" id="GO:0072393">
    <property type="term" value="P:microtubule anchoring at microtubule organizing center"/>
    <property type="evidence" value="ECO:0007669"/>
    <property type="project" value="TreeGrafter"/>
</dbReference>
<dbReference type="Proteomes" id="UP000759131">
    <property type="component" value="Unassembled WGS sequence"/>
</dbReference>
<feature type="coiled-coil region" evidence="3">
    <location>
        <begin position="111"/>
        <end position="219"/>
    </location>
</feature>
<evidence type="ECO:0000256" key="2">
    <source>
        <dbReference type="ARBA" id="ARBA00023054"/>
    </source>
</evidence>
<evidence type="ECO:0000313" key="5">
    <source>
        <dbReference type="EMBL" id="CAD7648459.1"/>
    </source>
</evidence>
<dbReference type="GO" id="GO:0070840">
    <property type="term" value="F:dynein complex binding"/>
    <property type="evidence" value="ECO:0007669"/>
    <property type="project" value="InterPro"/>
</dbReference>
<feature type="non-terminal residue" evidence="5">
    <location>
        <position position="1"/>
    </location>
</feature>
<protein>
    <submittedName>
        <fullName evidence="5">Uncharacterized protein</fullName>
    </submittedName>
</protein>